<dbReference type="Gene3D" id="3.40.50.410">
    <property type="entry name" value="von Willebrand factor, type A domain"/>
    <property type="match status" value="1"/>
</dbReference>
<dbReference type="OrthoDB" id="9780136at2"/>
<dbReference type="PANTHER" id="PTHR37464:SF1">
    <property type="entry name" value="BLL2463 PROTEIN"/>
    <property type="match status" value="1"/>
</dbReference>
<dbReference type="EMBL" id="LFXJ01000010">
    <property type="protein sequence ID" value="KMY29347.1"/>
    <property type="molecule type" value="Genomic_DNA"/>
</dbReference>
<evidence type="ECO:0008006" key="6">
    <source>
        <dbReference type="Google" id="ProtNLM"/>
    </source>
</evidence>
<comment type="caution">
    <text evidence="4">The sequence shown here is derived from an EMBL/GenBank/DDBJ whole genome shotgun (WGS) entry which is preliminary data.</text>
</comment>
<dbReference type="RefSeq" id="WP_049668253.1">
    <property type="nucleotide sequence ID" value="NZ_JBIVOC010000001.1"/>
</dbReference>
<dbReference type="Pfam" id="PF07584">
    <property type="entry name" value="BatA"/>
    <property type="match status" value="1"/>
</dbReference>
<accession>A0A0K9F576</accession>
<feature type="transmembrane region" description="Helical" evidence="1">
    <location>
        <begin position="555"/>
        <end position="573"/>
    </location>
</feature>
<dbReference type="InterPro" id="IPR036465">
    <property type="entry name" value="vWFA_dom_sf"/>
</dbReference>
<evidence type="ECO:0000256" key="1">
    <source>
        <dbReference type="SAM" id="Phobius"/>
    </source>
</evidence>
<evidence type="ECO:0000259" key="2">
    <source>
        <dbReference type="Pfam" id="PF07584"/>
    </source>
</evidence>
<proteinExistence type="predicted"/>
<dbReference type="AlphaFoldDB" id="A0A0K9F576"/>
<dbReference type="Pfam" id="PF13519">
    <property type="entry name" value="VWA_2"/>
    <property type="match status" value="1"/>
</dbReference>
<keyword evidence="1" id="KW-1133">Transmembrane helix</keyword>
<evidence type="ECO:0000313" key="5">
    <source>
        <dbReference type="Proteomes" id="UP000037326"/>
    </source>
</evidence>
<evidence type="ECO:0000313" key="4">
    <source>
        <dbReference type="EMBL" id="KMY29347.1"/>
    </source>
</evidence>
<protein>
    <recommendedName>
        <fullName evidence="6">VWFA domain-containing protein</fullName>
    </recommendedName>
</protein>
<sequence length="581" mass="64690">MGFSQLLFSWTAIIPVSVLLYYFFRKKYTDQTVSSTLFWSEIMQETRVSPYLKHLQKNALLYLQLLALLLLVLALMNPYVKKSTIVGAQTVFIVDTSATMLAGKGQSTFDTHKKEMLSLVNELDGRPVTLITTGNTPKAILQQETNTKNIEKAIQELQVTYETAQMNKALDVAQAFVSNTPTSIYVFTDSLDKKQLPMEKDTVKWIVKGSEKDLTNIAITRFAATTDGQSAMALVQLQNDTDQEQNVTLSIENVKGKEIVAESVAVPPNEAISKTFKDLPLEDTMTAKIDAKDDYAVDNSQTVLLQTTTSKIVVDQSMHQLIQKGLQTINSSVKIVPSSQMADNRDATLVTNQTALLEKMDKPIVLFGRDDVEKVEATGEVGITSDALFAFGELKDIYVSALYPGFNDYKTIASVGDQPFIQRSPKGDIVVLADIADTDWPLHPSFPLFLWSAEQELSESIGSLGIFTPNEQRAVAITQGDWSIYSQEDEFLSSITNGLLTAPMKPGIYTARSNDEEKRFIVQLQAQERVIEKGTSYALGELPDNGKEEISKASFVPWFILIILVLLVLEWEVQRRRGFTN</sequence>
<feature type="domain" description="Aerotolerance regulator N-terminal" evidence="2">
    <location>
        <begin position="1"/>
        <end position="78"/>
    </location>
</feature>
<feature type="domain" description="VWFA" evidence="3">
    <location>
        <begin position="90"/>
        <end position="190"/>
    </location>
</feature>
<name>A0A0K9F576_9BACI</name>
<evidence type="ECO:0000259" key="3">
    <source>
        <dbReference type="Pfam" id="PF13519"/>
    </source>
</evidence>
<keyword evidence="1" id="KW-0812">Transmembrane</keyword>
<dbReference type="PATRIC" id="fig|582475.4.peg.3036"/>
<dbReference type="InterPro" id="IPR024163">
    <property type="entry name" value="Aerotolerance_reg_N"/>
</dbReference>
<gene>
    <name evidence="4" type="ORF">ACZ11_19790</name>
</gene>
<dbReference type="SUPFAM" id="SSF53300">
    <property type="entry name" value="vWA-like"/>
    <property type="match status" value="1"/>
</dbReference>
<dbReference type="Proteomes" id="UP000037326">
    <property type="component" value="Unassembled WGS sequence"/>
</dbReference>
<dbReference type="InterPro" id="IPR002035">
    <property type="entry name" value="VWF_A"/>
</dbReference>
<organism evidence="4 5">
    <name type="scientific">Lysinibacillus xylanilyticus</name>
    <dbReference type="NCBI Taxonomy" id="582475"/>
    <lineage>
        <taxon>Bacteria</taxon>
        <taxon>Bacillati</taxon>
        <taxon>Bacillota</taxon>
        <taxon>Bacilli</taxon>
        <taxon>Bacillales</taxon>
        <taxon>Bacillaceae</taxon>
        <taxon>Lysinibacillus</taxon>
    </lineage>
</organism>
<dbReference type="GeneID" id="96600453"/>
<feature type="transmembrane region" description="Helical" evidence="1">
    <location>
        <begin position="6"/>
        <end position="24"/>
    </location>
</feature>
<keyword evidence="1" id="KW-0472">Membrane</keyword>
<feature type="transmembrane region" description="Helical" evidence="1">
    <location>
        <begin position="59"/>
        <end position="80"/>
    </location>
</feature>
<reference evidence="5" key="1">
    <citation type="submission" date="2015-07" db="EMBL/GenBank/DDBJ databases">
        <authorList>
            <consortium name="Consortium for Microbial Forensics and Genomics (microFORGE)"/>
            <person name="Knight B.M."/>
            <person name="Roberts D.P."/>
            <person name="Lin D."/>
            <person name="Hari K."/>
            <person name="Fletcher J."/>
            <person name="Melcher U."/>
            <person name="Blagden T."/>
            <person name="Winegar R.A."/>
        </authorList>
    </citation>
    <scope>NUCLEOTIDE SEQUENCE [LARGE SCALE GENOMIC DNA]</scope>
    <source>
        <strain evidence="5">DSM 23493</strain>
    </source>
</reference>
<dbReference type="PANTHER" id="PTHR37464">
    <property type="entry name" value="BLL2463 PROTEIN"/>
    <property type="match status" value="1"/>
</dbReference>